<name>A0A0K1JEI4_9MICO</name>
<proteinExistence type="predicted"/>
<gene>
    <name evidence="1" type="ORF">VV02_03305</name>
</gene>
<dbReference type="KEGG" id="lmoi:VV02_03305"/>
<dbReference type="OrthoDB" id="3401121at2"/>
<dbReference type="RefSeq" id="WP_052589793.1">
    <property type="nucleotide sequence ID" value="NZ_CP011112.1"/>
</dbReference>
<accession>A0A0K1JEI4</accession>
<dbReference type="Proteomes" id="UP000066480">
    <property type="component" value="Chromosome"/>
</dbReference>
<evidence type="ECO:0000313" key="1">
    <source>
        <dbReference type="EMBL" id="AKU15116.1"/>
    </source>
</evidence>
<evidence type="ECO:0000313" key="2">
    <source>
        <dbReference type="Proteomes" id="UP000066480"/>
    </source>
</evidence>
<dbReference type="EMBL" id="CP011112">
    <property type="protein sequence ID" value="AKU15116.1"/>
    <property type="molecule type" value="Genomic_DNA"/>
</dbReference>
<keyword evidence="2" id="KW-1185">Reference proteome</keyword>
<dbReference type="AlphaFoldDB" id="A0A0K1JEI4"/>
<reference evidence="1 2" key="1">
    <citation type="submission" date="2015-03" db="EMBL/GenBank/DDBJ databases">
        <title>Luteipulveratus halotolerans sp. nov., a novel actinobacterium (Dermacoccaceae) from Sarawak, Malaysia.</title>
        <authorList>
            <person name="Juboi H."/>
            <person name="Basik A."/>
            <person name="Shamsul S.S."/>
            <person name="Arnold P."/>
            <person name="Schmitt E.K."/>
            <person name="Sanglier J.-J."/>
            <person name="Yeo T."/>
        </authorList>
    </citation>
    <scope>NUCLEOTIDE SEQUENCE [LARGE SCALE GENOMIC DNA]</scope>
    <source>
        <strain evidence="1 2">MN07-A0370</strain>
    </source>
</reference>
<dbReference type="STRING" id="571913.VV02_03305"/>
<organism evidence="1 2">
    <name type="scientific">Luteipulveratus mongoliensis</name>
    <dbReference type="NCBI Taxonomy" id="571913"/>
    <lineage>
        <taxon>Bacteria</taxon>
        <taxon>Bacillati</taxon>
        <taxon>Actinomycetota</taxon>
        <taxon>Actinomycetes</taxon>
        <taxon>Micrococcales</taxon>
        <taxon>Dermacoccaceae</taxon>
        <taxon>Luteipulveratus</taxon>
    </lineage>
</organism>
<sequence length="154" mass="16931">MAAQLFTLLGVVVGAVGSFLATSAAERARYKRELATRWDERRLQIYIQFSTCVKDIAANAARSLQVSDDTKKAEFLEVMEQRELERSGHFETLMLLASASAIDAAHEVNQRIWDGLVATRNGEDPGDYGLVEALNALYSAARRDLGVDGLPQSL</sequence>
<protein>
    <submittedName>
        <fullName evidence="1">Uncharacterized protein</fullName>
    </submittedName>
</protein>